<organism evidence="1 2">
    <name type="scientific">Bauhinia variegata</name>
    <name type="common">Purple orchid tree</name>
    <name type="synonym">Phanera variegata</name>
    <dbReference type="NCBI Taxonomy" id="167791"/>
    <lineage>
        <taxon>Eukaryota</taxon>
        <taxon>Viridiplantae</taxon>
        <taxon>Streptophyta</taxon>
        <taxon>Embryophyta</taxon>
        <taxon>Tracheophyta</taxon>
        <taxon>Spermatophyta</taxon>
        <taxon>Magnoliopsida</taxon>
        <taxon>eudicotyledons</taxon>
        <taxon>Gunneridae</taxon>
        <taxon>Pentapetalae</taxon>
        <taxon>rosids</taxon>
        <taxon>fabids</taxon>
        <taxon>Fabales</taxon>
        <taxon>Fabaceae</taxon>
        <taxon>Cercidoideae</taxon>
        <taxon>Cercideae</taxon>
        <taxon>Bauhiniinae</taxon>
        <taxon>Bauhinia</taxon>
    </lineage>
</organism>
<sequence length="78" mass="8755">MVSSSRGSMRIGAAYMVSKTLCIHSALPPEQIAWCGIDAVLLYWDDMLLMMGDPIRYLYDEPIILIPESDGVRILSQH</sequence>
<gene>
    <name evidence="1" type="ORF">L6164_029316</name>
</gene>
<comment type="caution">
    <text evidence="1">The sequence shown here is derived from an EMBL/GenBank/DDBJ whole genome shotgun (WGS) entry which is preliminary data.</text>
</comment>
<evidence type="ECO:0000313" key="1">
    <source>
        <dbReference type="EMBL" id="KAI4305997.1"/>
    </source>
</evidence>
<dbReference type="EMBL" id="CM039437">
    <property type="protein sequence ID" value="KAI4305997.1"/>
    <property type="molecule type" value="Genomic_DNA"/>
</dbReference>
<protein>
    <submittedName>
        <fullName evidence="1">Uncharacterized protein</fullName>
    </submittedName>
</protein>
<proteinExistence type="predicted"/>
<name>A0ACB9L9C7_BAUVA</name>
<dbReference type="Proteomes" id="UP000828941">
    <property type="component" value="Chromosome 12"/>
</dbReference>
<keyword evidence="2" id="KW-1185">Reference proteome</keyword>
<evidence type="ECO:0000313" key="2">
    <source>
        <dbReference type="Proteomes" id="UP000828941"/>
    </source>
</evidence>
<reference evidence="1 2" key="1">
    <citation type="journal article" date="2022" name="DNA Res.">
        <title>Chromosomal-level genome assembly of the orchid tree Bauhinia variegata (Leguminosae; Cercidoideae) supports the allotetraploid origin hypothesis of Bauhinia.</title>
        <authorList>
            <person name="Zhong Y."/>
            <person name="Chen Y."/>
            <person name="Zheng D."/>
            <person name="Pang J."/>
            <person name="Liu Y."/>
            <person name="Luo S."/>
            <person name="Meng S."/>
            <person name="Qian L."/>
            <person name="Wei D."/>
            <person name="Dai S."/>
            <person name="Zhou R."/>
        </authorList>
    </citation>
    <scope>NUCLEOTIDE SEQUENCE [LARGE SCALE GENOMIC DNA]</scope>
    <source>
        <strain evidence="1">BV-YZ2020</strain>
    </source>
</reference>
<accession>A0ACB9L9C7</accession>